<comment type="caution">
    <text evidence="2">The sequence shown here is derived from an EMBL/GenBank/DDBJ whole genome shotgun (WGS) entry which is preliminary data.</text>
</comment>
<evidence type="ECO:0000313" key="2">
    <source>
        <dbReference type="EMBL" id="RKT71288.1"/>
    </source>
</evidence>
<evidence type="ECO:0008006" key="4">
    <source>
        <dbReference type="Google" id="ProtNLM"/>
    </source>
</evidence>
<sequence>MFTADTGRMRASAKRFRQAGDRVEVASGALAGTEVPGGAFGESGPGPRTAAVLDAAVARRTEGLRRRRHSLADIADRIERDADTYDDTDNANSDDITRAGAQ</sequence>
<gene>
    <name evidence="2" type="ORF">DFJ66_4571</name>
</gene>
<feature type="region of interest" description="Disordered" evidence="1">
    <location>
        <begin position="1"/>
        <end position="20"/>
    </location>
</feature>
<feature type="region of interest" description="Disordered" evidence="1">
    <location>
        <begin position="27"/>
        <end position="47"/>
    </location>
</feature>
<dbReference type="AlphaFoldDB" id="A0A495XI64"/>
<protein>
    <recommendedName>
        <fullName evidence="4">Excreted virulence factor EspC (Type VII ESX diderm)</fullName>
    </recommendedName>
</protein>
<accession>A0A495XI64</accession>
<name>A0A495XI64_9PSEU</name>
<evidence type="ECO:0000256" key="1">
    <source>
        <dbReference type="SAM" id="MobiDB-lite"/>
    </source>
</evidence>
<dbReference type="OrthoDB" id="3700176at2"/>
<organism evidence="2 3">
    <name type="scientific">Saccharothrix variisporea</name>
    <dbReference type="NCBI Taxonomy" id="543527"/>
    <lineage>
        <taxon>Bacteria</taxon>
        <taxon>Bacillati</taxon>
        <taxon>Actinomycetota</taxon>
        <taxon>Actinomycetes</taxon>
        <taxon>Pseudonocardiales</taxon>
        <taxon>Pseudonocardiaceae</taxon>
        <taxon>Saccharothrix</taxon>
    </lineage>
</organism>
<dbReference type="RefSeq" id="WP_121223632.1">
    <property type="nucleotide sequence ID" value="NZ_JBIUBA010000001.1"/>
</dbReference>
<evidence type="ECO:0000313" key="3">
    <source>
        <dbReference type="Proteomes" id="UP000272729"/>
    </source>
</evidence>
<proteinExistence type="predicted"/>
<dbReference type="EMBL" id="RBXR01000001">
    <property type="protein sequence ID" value="RKT71288.1"/>
    <property type="molecule type" value="Genomic_DNA"/>
</dbReference>
<dbReference type="Proteomes" id="UP000272729">
    <property type="component" value="Unassembled WGS sequence"/>
</dbReference>
<keyword evidence="3" id="KW-1185">Reference proteome</keyword>
<reference evidence="2 3" key="1">
    <citation type="submission" date="2018-10" db="EMBL/GenBank/DDBJ databases">
        <title>Sequencing the genomes of 1000 actinobacteria strains.</title>
        <authorList>
            <person name="Klenk H.-P."/>
        </authorList>
    </citation>
    <scope>NUCLEOTIDE SEQUENCE [LARGE SCALE GENOMIC DNA]</scope>
    <source>
        <strain evidence="2 3">DSM 43911</strain>
    </source>
</reference>
<feature type="region of interest" description="Disordered" evidence="1">
    <location>
        <begin position="77"/>
        <end position="102"/>
    </location>
</feature>